<organism evidence="2">
    <name type="scientific">Mimivirus LCMiAC01</name>
    <dbReference type="NCBI Taxonomy" id="2506608"/>
    <lineage>
        <taxon>Viruses</taxon>
        <taxon>Varidnaviria</taxon>
        <taxon>Bamfordvirae</taxon>
        <taxon>Nucleocytoviricota</taxon>
        <taxon>Megaviricetes</taxon>
        <taxon>Imitervirales</taxon>
        <taxon>Mimiviridae</taxon>
        <taxon>Klosneuvirinae</taxon>
    </lineage>
</organism>
<name>A0A481Z0T8_9VIRU</name>
<gene>
    <name evidence="2" type="ORF">LCMiAC01_00680</name>
</gene>
<evidence type="ECO:0000313" key="2">
    <source>
        <dbReference type="EMBL" id="QBK88404.1"/>
    </source>
</evidence>
<sequence length="105" mass="12289">MDHIDIELPDMHKISSHIHEVSPMHVIDWHATAHRYEITGIIIAVFASIFLFSCFAFMISTIVLYIEKKEGYENTYIQRYRADKYIDHNKQALATPNSFHSTHLL</sequence>
<keyword evidence="1" id="KW-0812">Transmembrane</keyword>
<reference evidence="2" key="1">
    <citation type="journal article" date="2019" name="MBio">
        <title>Virus Genomes from Deep Sea Sediments Expand the Ocean Megavirome and Support Independent Origins of Viral Gigantism.</title>
        <authorList>
            <person name="Backstrom D."/>
            <person name="Yutin N."/>
            <person name="Jorgensen S.L."/>
            <person name="Dharamshi J."/>
            <person name="Homa F."/>
            <person name="Zaremba-Niedwiedzka K."/>
            <person name="Spang A."/>
            <person name="Wolf Y.I."/>
            <person name="Koonin E.V."/>
            <person name="Ettema T.J."/>
        </authorList>
    </citation>
    <scope>NUCLEOTIDE SEQUENCE</scope>
</reference>
<accession>A0A481Z0T8</accession>
<keyword evidence="1" id="KW-1133">Transmembrane helix</keyword>
<keyword evidence="1" id="KW-0472">Membrane</keyword>
<proteinExistence type="predicted"/>
<protein>
    <submittedName>
        <fullName evidence="2">Uncharacterized protein</fullName>
    </submittedName>
</protein>
<evidence type="ECO:0000256" key="1">
    <source>
        <dbReference type="SAM" id="Phobius"/>
    </source>
</evidence>
<feature type="transmembrane region" description="Helical" evidence="1">
    <location>
        <begin position="38"/>
        <end position="66"/>
    </location>
</feature>
<dbReference type="EMBL" id="MK500388">
    <property type="protein sequence ID" value="QBK88404.1"/>
    <property type="molecule type" value="Genomic_DNA"/>
</dbReference>